<organism evidence="1 2">
    <name type="scientific">Hyunsoonleella aestuarii</name>
    <dbReference type="NCBI Taxonomy" id="912802"/>
    <lineage>
        <taxon>Bacteria</taxon>
        <taxon>Pseudomonadati</taxon>
        <taxon>Bacteroidota</taxon>
        <taxon>Flavobacteriia</taxon>
        <taxon>Flavobacteriales</taxon>
        <taxon>Flavobacteriaceae</taxon>
    </lineage>
</organism>
<dbReference type="SUPFAM" id="SSF141072">
    <property type="entry name" value="CalX-like"/>
    <property type="match status" value="1"/>
</dbReference>
<comment type="caution">
    <text evidence="1">The sequence shown here is derived from an EMBL/GenBank/DDBJ whole genome shotgun (WGS) entry which is preliminary data.</text>
</comment>
<dbReference type="InterPro" id="IPR038081">
    <property type="entry name" value="CalX-like_sf"/>
</dbReference>
<dbReference type="EMBL" id="BAABAV010000001">
    <property type="protein sequence ID" value="GAA4268087.1"/>
    <property type="molecule type" value="Genomic_DNA"/>
</dbReference>
<keyword evidence="2" id="KW-1185">Reference proteome</keyword>
<accession>A0ABP8E765</accession>
<dbReference type="Proteomes" id="UP001500027">
    <property type="component" value="Unassembled WGS sequence"/>
</dbReference>
<dbReference type="PROSITE" id="PS51257">
    <property type="entry name" value="PROKAR_LIPOPROTEIN"/>
    <property type="match status" value="1"/>
</dbReference>
<sequence length="307" mass="32414">MKKIVYILFSILLTGFYACETDYDAADQGITLEELPKYVAFSVSGVVTTIDDIDVSEADGDTDDEINVEIPGGTTSDVTVNFAFSGTAVYGTDFTVDGGTSAGGSITIKYDNTPNIDGLPFNADLVVNLLKDDLQDGNKTLIITLTSASNADGEIAVGRAGTDLLKTVTINISDVDCGDVAGVYDVTGTILVDDFGSGPYAYTDQIALADCSTEGEYLISDITGGLYTNDYATSYGVDPASAVIEFDPTMDGPVTWSDVSDQFDGEVLEDPLAAEPSNYDATNGIITIYWTATAYGERGITVYTIQP</sequence>
<evidence type="ECO:0008006" key="3">
    <source>
        <dbReference type="Google" id="ProtNLM"/>
    </source>
</evidence>
<protein>
    <recommendedName>
        <fullName evidence="3">Calx-beta domain-containing protein</fullName>
    </recommendedName>
</protein>
<dbReference type="RefSeq" id="WP_139001929.1">
    <property type="nucleotide sequence ID" value="NZ_BAABAV010000001.1"/>
</dbReference>
<evidence type="ECO:0000313" key="2">
    <source>
        <dbReference type="Proteomes" id="UP001500027"/>
    </source>
</evidence>
<reference evidence="2" key="1">
    <citation type="journal article" date="2019" name="Int. J. Syst. Evol. Microbiol.">
        <title>The Global Catalogue of Microorganisms (GCM) 10K type strain sequencing project: providing services to taxonomists for standard genome sequencing and annotation.</title>
        <authorList>
            <consortium name="The Broad Institute Genomics Platform"/>
            <consortium name="The Broad Institute Genome Sequencing Center for Infectious Disease"/>
            <person name="Wu L."/>
            <person name="Ma J."/>
        </authorList>
    </citation>
    <scope>NUCLEOTIDE SEQUENCE [LARGE SCALE GENOMIC DNA]</scope>
    <source>
        <strain evidence="2">JCM 17452</strain>
    </source>
</reference>
<gene>
    <name evidence="1" type="ORF">GCM10022257_01880</name>
</gene>
<proteinExistence type="predicted"/>
<evidence type="ECO:0000313" key="1">
    <source>
        <dbReference type="EMBL" id="GAA4268087.1"/>
    </source>
</evidence>
<dbReference type="Gene3D" id="2.60.40.2030">
    <property type="match status" value="1"/>
</dbReference>
<name>A0ABP8E765_9FLAO</name>